<evidence type="ECO:0000313" key="2">
    <source>
        <dbReference type="EMBL" id="KAI0528589.1"/>
    </source>
</evidence>
<organism evidence="2 3">
    <name type="scientific">Dendrobium nobile</name>
    <name type="common">Orchid</name>
    <dbReference type="NCBI Taxonomy" id="94219"/>
    <lineage>
        <taxon>Eukaryota</taxon>
        <taxon>Viridiplantae</taxon>
        <taxon>Streptophyta</taxon>
        <taxon>Embryophyta</taxon>
        <taxon>Tracheophyta</taxon>
        <taxon>Spermatophyta</taxon>
        <taxon>Magnoliopsida</taxon>
        <taxon>Liliopsida</taxon>
        <taxon>Asparagales</taxon>
        <taxon>Orchidaceae</taxon>
        <taxon>Epidendroideae</taxon>
        <taxon>Malaxideae</taxon>
        <taxon>Dendrobiinae</taxon>
        <taxon>Dendrobium</taxon>
    </lineage>
</organism>
<comment type="caution">
    <text evidence="2">The sequence shown here is derived from an EMBL/GenBank/DDBJ whole genome shotgun (WGS) entry which is preliminary data.</text>
</comment>
<dbReference type="AlphaFoldDB" id="A0A8T3C8T2"/>
<feature type="region of interest" description="Disordered" evidence="1">
    <location>
        <begin position="1"/>
        <end position="21"/>
    </location>
</feature>
<reference evidence="2" key="1">
    <citation type="journal article" date="2022" name="Front. Genet.">
        <title>Chromosome-Scale Assembly of the Dendrobium nobile Genome Provides Insights Into the Molecular Mechanism of the Biosynthesis of the Medicinal Active Ingredient of Dendrobium.</title>
        <authorList>
            <person name="Xu Q."/>
            <person name="Niu S.-C."/>
            <person name="Li K.-L."/>
            <person name="Zheng P.-J."/>
            <person name="Zhang X.-J."/>
            <person name="Jia Y."/>
            <person name="Liu Y."/>
            <person name="Niu Y.-X."/>
            <person name="Yu L.-H."/>
            <person name="Chen D.-F."/>
            <person name="Zhang G.-Q."/>
        </authorList>
    </citation>
    <scope>NUCLEOTIDE SEQUENCE</scope>
    <source>
        <tissue evidence="2">Leaf</tissue>
    </source>
</reference>
<name>A0A8T3C8T2_DENNO</name>
<protein>
    <submittedName>
        <fullName evidence="2">Uncharacterized protein</fullName>
    </submittedName>
</protein>
<proteinExistence type="predicted"/>
<dbReference type="Proteomes" id="UP000829196">
    <property type="component" value="Unassembled WGS sequence"/>
</dbReference>
<evidence type="ECO:0000256" key="1">
    <source>
        <dbReference type="SAM" id="MobiDB-lite"/>
    </source>
</evidence>
<evidence type="ECO:0000313" key="3">
    <source>
        <dbReference type="Proteomes" id="UP000829196"/>
    </source>
</evidence>
<dbReference type="EMBL" id="JAGYWB010000002">
    <property type="protein sequence ID" value="KAI0528589.1"/>
    <property type="molecule type" value="Genomic_DNA"/>
</dbReference>
<keyword evidence="3" id="KW-1185">Reference proteome</keyword>
<sequence length="49" mass="5241">MGGRSSGSGSARLLRMRGNREQERQRSAGFCSCERGATGSDFCLKTTIA</sequence>
<accession>A0A8T3C8T2</accession>
<gene>
    <name evidence="2" type="ORF">KFK09_001131</name>
</gene>